<dbReference type="RefSeq" id="WP_382200862.1">
    <property type="nucleotide sequence ID" value="NZ_JBHTBZ010000027.1"/>
</dbReference>
<feature type="signal peptide" evidence="2">
    <location>
        <begin position="1"/>
        <end position="35"/>
    </location>
</feature>
<keyword evidence="2" id="KW-0732">Signal</keyword>
<organism evidence="3 4">
    <name type="scientific">Hydrogenophaga defluvii</name>
    <dbReference type="NCBI Taxonomy" id="249410"/>
    <lineage>
        <taxon>Bacteria</taxon>
        <taxon>Pseudomonadati</taxon>
        <taxon>Pseudomonadota</taxon>
        <taxon>Betaproteobacteria</taxon>
        <taxon>Burkholderiales</taxon>
        <taxon>Comamonadaceae</taxon>
        <taxon>Hydrogenophaga</taxon>
    </lineage>
</organism>
<evidence type="ECO:0000256" key="2">
    <source>
        <dbReference type="SAM" id="SignalP"/>
    </source>
</evidence>
<feature type="compositionally biased region" description="Basic and acidic residues" evidence="1">
    <location>
        <begin position="66"/>
        <end position="82"/>
    </location>
</feature>
<feature type="region of interest" description="Disordered" evidence="1">
    <location>
        <begin position="59"/>
        <end position="82"/>
    </location>
</feature>
<evidence type="ECO:0000256" key="1">
    <source>
        <dbReference type="SAM" id="MobiDB-lite"/>
    </source>
</evidence>
<reference evidence="4" key="1">
    <citation type="journal article" date="2019" name="Int. J. Syst. Evol. Microbiol.">
        <title>The Global Catalogue of Microorganisms (GCM) 10K type strain sequencing project: providing services to taxonomists for standard genome sequencing and annotation.</title>
        <authorList>
            <consortium name="The Broad Institute Genomics Platform"/>
            <consortium name="The Broad Institute Genome Sequencing Center for Infectious Disease"/>
            <person name="Wu L."/>
            <person name="Ma J."/>
        </authorList>
    </citation>
    <scope>NUCLEOTIDE SEQUENCE [LARGE SCALE GENOMIC DNA]</scope>
    <source>
        <strain evidence="4">CCUG 53903</strain>
    </source>
</reference>
<protein>
    <submittedName>
        <fullName evidence="3">Uncharacterized protein</fullName>
    </submittedName>
</protein>
<feature type="chain" id="PRO_5045575342" evidence="2">
    <location>
        <begin position="36"/>
        <end position="225"/>
    </location>
</feature>
<dbReference type="EMBL" id="JBHTBZ010000027">
    <property type="protein sequence ID" value="MFC7461045.1"/>
    <property type="molecule type" value="Genomic_DNA"/>
</dbReference>
<name>A0ABW2SD52_9BURK</name>
<sequence length="225" mass="24652">MEKPPALAHVKAIIMRACTAAILFSAGGLSSHLHAQNLVRCTAPDGRTSYQHECQPGHKATGMFGRELRPPEPAKKKAGDPNIEWHTEPRRTSKLIEPFKYKLPGHVTDAEGEVTASCYWRGRITGAGRYCGDSHADLTRVRQGSDYGGSDFFVCKDGTACNVERVCGSSGPGSDHGLVRMDFMGPHMKKTDAYWDVLRKFEQAVKACSAFLPTVGEAARQTYRP</sequence>
<proteinExistence type="predicted"/>
<accession>A0ABW2SD52</accession>
<dbReference type="Proteomes" id="UP001596457">
    <property type="component" value="Unassembled WGS sequence"/>
</dbReference>
<evidence type="ECO:0000313" key="4">
    <source>
        <dbReference type="Proteomes" id="UP001596457"/>
    </source>
</evidence>
<comment type="caution">
    <text evidence="3">The sequence shown here is derived from an EMBL/GenBank/DDBJ whole genome shotgun (WGS) entry which is preliminary data.</text>
</comment>
<keyword evidence="4" id="KW-1185">Reference proteome</keyword>
<gene>
    <name evidence="3" type="ORF">ACFQU0_11495</name>
</gene>
<evidence type="ECO:0000313" key="3">
    <source>
        <dbReference type="EMBL" id="MFC7461045.1"/>
    </source>
</evidence>